<name>A0ABN9B612_9NEOB</name>
<dbReference type="EMBL" id="CATNWA010002477">
    <property type="protein sequence ID" value="CAI9542985.1"/>
    <property type="molecule type" value="Genomic_DNA"/>
</dbReference>
<protein>
    <submittedName>
        <fullName evidence="1">Uncharacterized protein</fullName>
    </submittedName>
</protein>
<evidence type="ECO:0000313" key="2">
    <source>
        <dbReference type="Proteomes" id="UP001162483"/>
    </source>
</evidence>
<comment type="caution">
    <text evidence="1">The sequence shown here is derived from an EMBL/GenBank/DDBJ whole genome shotgun (WGS) entry which is preliminary data.</text>
</comment>
<feature type="non-terminal residue" evidence="1">
    <location>
        <position position="56"/>
    </location>
</feature>
<dbReference type="InterPro" id="IPR036388">
    <property type="entry name" value="WH-like_DNA-bd_sf"/>
</dbReference>
<dbReference type="Proteomes" id="UP001162483">
    <property type="component" value="Unassembled WGS sequence"/>
</dbReference>
<organism evidence="1 2">
    <name type="scientific">Staurois parvus</name>
    <dbReference type="NCBI Taxonomy" id="386267"/>
    <lineage>
        <taxon>Eukaryota</taxon>
        <taxon>Metazoa</taxon>
        <taxon>Chordata</taxon>
        <taxon>Craniata</taxon>
        <taxon>Vertebrata</taxon>
        <taxon>Euteleostomi</taxon>
        <taxon>Amphibia</taxon>
        <taxon>Batrachia</taxon>
        <taxon>Anura</taxon>
        <taxon>Neobatrachia</taxon>
        <taxon>Ranoidea</taxon>
        <taxon>Ranidae</taxon>
        <taxon>Staurois</taxon>
    </lineage>
</organism>
<sequence>MGCSQELHEFKRGTMIGSHQYNKYICEISLLLNIPRSTVTGIITKKKQLGRTVTMP</sequence>
<dbReference type="Gene3D" id="1.10.10.10">
    <property type="entry name" value="Winged helix-like DNA-binding domain superfamily/Winged helix DNA-binding domain"/>
    <property type="match status" value="1"/>
</dbReference>
<gene>
    <name evidence="1" type="ORF">SPARVUS_LOCUS2189673</name>
</gene>
<reference evidence="1" key="1">
    <citation type="submission" date="2023-05" db="EMBL/GenBank/DDBJ databases">
        <authorList>
            <person name="Stuckert A."/>
        </authorList>
    </citation>
    <scope>NUCLEOTIDE SEQUENCE</scope>
</reference>
<keyword evidence="2" id="KW-1185">Reference proteome</keyword>
<evidence type="ECO:0000313" key="1">
    <source>
        <dbReference type="EMBL" id="CAI9542985.1"/>
    </source>
</evidence>
<proteinExistence type="predicted"/>
<accession>A0ABN9B612</accession>